<dbReference type="PROSITE" id="PS51257">
    <property type="entry name" value="PROKAR_LIPOPROTEIN"/>
    <property type="match status" value="1"/>
</dbReference>
<reference evidence="2" key="1">
    <citation type="submission" date="2018-01" db="EMBL/GenBank/DDBJ databases">
        <title>Draft Genome Sequence of the Radioresistant Bacterium Deinococcus aerius TR0125, Isolated from the Higher Atmosphere above Japan.</title>
        <authorList>
            <person name="Satoh K."/>
            <person name="Arai H."/>
            <person name="Sanzen T."/>
            <person name="Kawaguchi Y."/>
            <person name="Hayashi H."/>
            <person name="Yokobori S."/>
            <person name="Yamagishi A."/>
            <person name="Oono Y."/>
            <person name="Narumi I."/>
        </authorList>
    </citation>
    <scope>NUCLEOTIDE SEQUENCE [LARGE SCALE GENOMIC DNA]</scope>
    <source>
        <strain evidence="2">TR0125</strain>
    </source>
</reference>
<evidence type="ECO:0000313" key="1">
    <source>
        <dbReference type="EMBL" id="GBF07539.1"/>
    </source>
</evidence>
<dbReference type="RefSeq" id="WP_103130852.1">
    <property type="nucleotide sequence ID" value="NZ_BFAG01000015.1"/>
</dbReference>
<name>A0A2I9CZA5_9DEIO</name>
<evidence type="ECO:0000313" key="2">
    <source>
        <dbReference type="Proteomes" id="UP000236569"/>
    </source>
</evidence>
<accession>A0A2I9CZA5</accession>
<organism evidence="1 2">
    <name type="scientific">Deinococcus aerius</name>
    <dbReference type="NCBI Taxonomy" id="200253"/>
    <lineage>
        <taxon>Bacteria</taxon>
        <taxon>Thermotogati</taxon>
        <taxon>Deinococcota</taxon>
        <taxon>Deinococci</taxon>
        <taxon>Deinococcales</taxon>
        <taxon>Deinococcaceae</taxon>
        <taxon>Deinococcus</taxon>
    </lineage>
</organism>
<evidence type="ECO:0008006" key="3">
    <source>
        <dbReference type="Google" id="ProtNLM"/>
    </source>
</evidence>
<comment type="caution">
    <text evidence="1">The sequence shown here is derived from an EMBL/GenBank/DDBJ whole genome shotgun (WGS) entry which is preliminary data.</text>
</comment>
<keyword evidence="2" id="KW-1185">Reference proteome</keyword>
<dbReference type="EMBL" id="BFAG01000015">
    <property type="protein sequence ID" value="GBF07539.1"/>
    <property type="molecule type" value="Genomic_DNA"/>
</dbReference>
<gene>
    <name evidence="1" type="ORF">DAERI_150057</name>
</gene>
<dbReference type="AlphaFoldDB" id="A0A2I9CZA5"/>
<protein>
    <recommendedName>
        <fullName evidence="3">Lipoprotein</fullName>
    </recommendedName>
</protein>
<sequence>MKYRIFPALGLVATLALLSGCGGSQGGLRLERDRLVFNIADLGELETMKLEAEPMEHYEKEAQEASQRIKEANNVTCKTMNMLSGIDESGSHSKSAFVSNMTAQGYKLHYVPWQETEYSVRQYYTVTDTSNKTLGALLYEQTKFEYNSPPFTMLRAYLCRV</sequence>
<proteinExistence type="predicted"/>
<dbReference type="Proteomes" id="UP000236569">
    <property type="component" value="Unassembled WGS sequence"/>
</dbReference>